<dbReference type="Proteomes" id="UP000006362">
    <property type="component" value="Chromosome"/>
</dbReference>
<dbReference type="STRING" id="648996.Theam_1025"/>
<keyword evidence="2" id="KW-1185">Reference proteome</keyword>
<proteinExistence type="predicted"/>
<dbReference type="RefSeq" id="WP_013537778.1">
    <property type="nucleotide sequence ID" value="NC_014926.1"/>
</dbReference>
<reference evidence="1" key="1">
    <citation type="submission" date="2011-01" db="EMBL/GenBank/DDBJ databases">
        <title>Complete sequence of chromosome of Thermovibrio ammonificans HB-1.</title>
        <authorList>
            <consortium name="US DOE Joint Genome Institute"/>
            <person name="Lucas S."/>
            <person name="Copeland A."/>
            <person name="Lapidus A."/>
            <person name="Cheng J.-F."/>
            <person name="Goodwin L."/>
            <person name="Pitluck S."/>
            <person name="Davenport K."/>
            <person name="Detter J.C."/>
            <person name="Han C."/>
            <person name="Tapia R."/>
            <person name="Land M."/>
            <person name="Hauser L."/>
            <person name="Kyrpides N."/>
            <person name="Ivanova N."/>
            <person name="Ovchinnikova G."/>
            <person name="Vetriani C."/>
            <person name="Woyke T."/>
        </authorList>
    </citation>
    <scope>NUCLEOTIDE SEQUENCE [LARGE SCALE GENOMIC DNA]</scope>
    <source>
        <strain evidence="1">HB-1</strain>
    </source>
</reference>
<organism evidence="1 2">
    <name type="scientific">Thermovibrio ammonificans (strain DSM 15698 / JCM 12110 / HB-1)</name>
    <dbReference type="NCBI Taxonomy" id="648996"/>
    <lineage>
        <taxon>Bacteria</taxon>
        <taxon>Pseudomonadati</taxon>
        <taxon>Aquificota</taxon>
        <taxon>Aquificia</taxon>
        <taxon>Desulfurobacteriales</taxon>
        <taxon>Desulfurobacteriaceae</taxon>
        <taxon>Thermovibrio</taxon>
    </lineage>
</organism>
<gene>
    <name evidence="1" type="ordered locus">Theam_1025</name>
</gene>
<dbReference type="HOGENOM" id="CLU_979807_0_0_0"/>
<evidence type="ECO:0000313" key="1">
    <source>
        <dbReference type="EMBL" id="ADU96992.1"/>
    </source>
</evidence>
<dbReference type="EMBL" id="CP002444">
    <property type="protein sequence ID" value="ADU96992.1"/>
    <property type="molecule type" value="Genomic_DNA"/>
</dbReference>
<name>E8T297_THEA1</name>
<dbReference type="KEGG" id="tam:Theam_1025"/>
<dbReference type="AlphaFoldDB" id="E8T297"/>
<protein>
    <recommendedName>
        <fullName evidence="3">Lipoprotein</fullName>
    </recommendedName>
</protein>
<dbReference type="PROSITE" id="PS51257">
    <property type="entry name" value="PROKAR_LIPOPROTEIN"/>
    <property type="match status" value="1"/>
</dbReference>
<dbReference type="eggNOG" id="COG2885">
    <property type="taxonomic scope" value="Bacteria"/>
</dbReference>
<evidence type="ECO:0000313" key="2">
    <source>
        <dbReference type="Proteomes" id="UP000006362"/>
    </source>
</evidence>
<dbReference type="OrthoDB" id="5513570at2"/>
<evidence type="ECO:0008006" key="3">
    <source>
        <dbReference type="Google" id="ProtNLM"/>
    </source>
</evidence>
<accession>E8T297</accession>
<sequence>MRRSVIAALSLCFLVTLQGCSSQISGSIGTVISAVKGLKQKQEQPQKPRGIPFSGEVVITDDSKEWFFKPLWFDAGAASRVYYQVNSGKPVFLVEGVGPKPKVGAPIPIRGLKKGDRVRFLVKTCQGERWIGPVYSTNKKFFKALKEGKGRYYFQYEDAVGWDMGYNDGAFLFYQKGNGPEPNRFVRIEEFTVYKSDEGPLFKGVVWVGKPGRVEAEIVLRDSSWGVYKVVKLPLEAQRAGEYRFSYTFKGPLPDPMYTAIFKVRFKGESDARVRGVKGCVDSI</sequence>